<gene>
    <name evidence="4" type="ORF">ABH943_006925</name>
</gene>
<dbReference type="InterPro" id="IPR006076">
    <property type="entry name" value="FAD-dep_OxRdtase"/>
</dbReference>
<dbReference type="PANTHER" id="PTHR13847">
    <property type="entry name" value="SARCOSINE DEHYDROGENASE-RELATED"/>
    <property type="match status" value="1"/>
</dbReference>
<keyword evidence="5" id="KW-1185">Reference proteome</keyword>
<dbReference type="Gene3D" id="3.30.9.10">
    <property type="entry name" value="D-Amino Acid Oxidase, subunit A, domain 2"/>
    <property type="match status" value="1"/>
</dbReference>
<reference evidence="4 5" key="1">
    <citation type="submission" date="2024-11" db="EMBL/GenBank/DDBJ databases">
        <title>Using genomics to understand microbial adaptation to soil warming.</title>
        <authorList>
            <person name="Deangelis K.M. PhD."/>
        </authorList>
    </citation>
    <scope>NUCLEOTIDE SEQUENCE [LARGE SCALE GENOMIC DNA]</scope>
    <source>
        <strain evidence="4 5">GAS97</strain>
    </source>
</reference>
<sequence length="400" mass="43630">MAMAQQATKTHYDVVIVGGAVVGSATAYFLATNPDFNGSVLVVERDWSYAQSATALSSASIRHQFSNPLNIKISQFGTEFIRSFHERVAVDGDAPELGFKENGYLYLGNAAGATALARNFVTQRENNADVALFDVGQLQAKFPWLNPDQLVNGVYGQSGEGWFDSYGLLQGMRCKARSLGIEYVENEVVAINRENTTITSVVLRSGETIGCGQLINAAGTRGPAVARLAGLDIPVEPRKRCLFVFDCRTPLPGKVPLTIDTTGIFFRPEGQYYLTGCYPDPDPLADVTDFDVLHGEFDEIIWPALAERVPAFEAIKVVNSWAGHYDFCMLDHNAIVGPHSDVSNFLFANGFSGHGLQQSPAIGRGLSELIIYGSYRALDLSPLGYERVVENRPFLEEGVI</sequence>
<evidence type="ECO:0000313" key="4">
    <source>
        <dbReference type="EMBL" id="MFK4446893.1"/>
    </source>
</evidence>
<dbReference type="PANTHER" id="PTHR13847:SF287">
    <property type="entry name" value="FAD-DEPENDENT OXIDOREDUCTASE DOMAIN-CONTAINING PROTEIN 1"/>
    <property type="match status" value="1"/>
</dbReference>
<keyword evidence="2" id="KW-0812">Transmembrane</keyword>
<keyword evidence="2" id="KW-0472">Membrane</keyword>
<name>A0ABW8MT52_9BURK</name>
<organism evidence="4 5">
    <name type="scientific">Caballeronia udeis</name>
    <dbReference type="NCBI Taxonomy" id="1232866"/>
    <lineage>
        <taxon>Bacteria</taxon>
        <taxon>Pseudomonadati</taxon>
        <taxon>Pseudomonadota</taxon>
        <taxon>Betaproteobacteria</taxon>
        <taxon>Burkholderiales</taxon>
        <taxon>Burkholderiaceae</taxon>
        <taxon>Caballeronia</taxon>
    </lineage>
</organism>
<dbReference type="EMBL" id="JBIYDN010000029">
    <property type="protein sequence ID" value="MFK4446893.1"/>
    <property type="molecule type" value="Genomic_DNA"/>
</dbReference>
<evidence type="ECO:0000259" key="3">
    <source>
        <dbReference type="Pfam" id="PF01266"/>
    </source>
</evidence>
<evidence type="ECO:0000256" key="2">
    <source>
        <dbReference type="SAM" id="Phobius"/>
    </source>
</evidence>
<dbReference type="Pfam" id="PF01266">
    <property type="entry name" value="DAO"/>
    <property type="match status" value="1"/>
</dbReference>
<accession>A0ABW8MT52</accession>
<dbReference type="Proteomes" id="UP001620514">
    <property type="component" value="Unassembled WGS sequence"/>
</dbReference>
<feature type="domain" description="FAD dependent oxidoreductase" evidence="3">
    <location>
        <begin position="13"/>
        <end position="369"/>
    </location>
</feature>
<dbReference type="SUPFAM" id="SSF51905">
    <property type="entry name" value="FAD/NAD(P)-binding domain"/>
    <property type="match status" value="1"/>
</dbReference>
<proteinExistence type="predicted"/>
<feature type="transmembrane region" description="Helical" evidence="2">
    <location>
        <begin position="12"/>
        <end position="31"/>
    </location>
</feature>
<keyword evidence="1" id="KW-0560">Oxidoreductase</keyword>
<protein>
    <submittedName>
        <fullName evidence="4">Glycine/D-amino acid oxidase-like deaminating enzyme</fullName>
    </submittedName>
</protein>
<keyword evidence="2" id="KW-1133">Transmembrane helix</keyword>
<evidence type="ECO:0000313" key="5">
    <source>
        <dbReference type="Proteomes" id="UP001620514"/>
    </source>
</evidence>
<evidence type="ECO:0000256" key="1">
    <source>
        <dbReference type="ARBA" id="ARBA00023002"/>
    </source>
</evidence>
<comment type="caution">
    <text evidence="4">The sequence shown here is derived from an EMBL/GenBank/DDBJ whole genome shotgun (WGS) entry which is preliminary data.</text>
</comment>
<dbReference type="Gene3D" id="3.50.50.60">
    <property type="entry name" value="FAD/NAD(P)-binding domain"/>
    <property type="match status" value="1"/>
</dbReference>
<dbReference type="InterPro" id="IPR036188">
    <property type="entry name" value="FAD/NAD-bd_sf"/>
</dbReference>